<dbReference type="FunFam" id="1.10.10.10:FF:000001">
    <property type="entry name" value="LysR family transcriptional regulator"/>
    <property type="match status" value="1"/>
</dbReference>
<dbReference type="InterPro" id="IPR036388">
    <property type="entry name" value="WH-like_DNA-bd_sf"/>
</dbReference>
<reference evidence="6" key="1">
    <citation type="journal article" date="2014" name="Int. J. Syst. Evol. Microbiol.">
        <title>Complete genome sequence of Corynebacterium casei LMG S-19264T (=DSM 44701T), isolated from a smear-ripened cheese.</title>
        <authorList>
            <consortium name="US DOE Joint Genome Institute (JGI-PGF)"/>
            <person name="Walter F."/>
            <person name="Albersmeier A."/>
            <person name="Kalinowski J."/>
            <person name="Ruckert C."/>
        </authorList>
    </citation>
    <scope>NUCLEOTIDE SEQUENCE</scope>
    <source>
        <strain evidence="6">CGMCC 4.7299</strain>
    </source>
</reference>
<name>A0A8J3FQE5_9ACTN</name>
<evidence type="ECO:0000256" key="1">
    <source>
        <dbReference type="ARBA" id="ARBA00009437"/>
    </source>
</evidence>
<dbReference type="InterPro" id="IPR000847">
    <property type="entry name" value="LysR_HTH_N"/>
</dbReference>
<dbReference type="Gene3D" id="3.40.190.10">
    <property type="entry name" value="Periplasmic binding protein-like II"/>
    <property type="match status" value="2"/>
</dbReference>
<keyword evidence="3" id="KW-0238">DNA-binding</keyword>
<dbReference type="Pfam" id="PF03466">
    <property type="entry name" value="LysR_substrate"/>
    <property type="match status" value="1"/>
</dbReference>
<evidence type="ECO:0000256" key="2">
    <source>
        <dbReference type="ARBA" id="ARBA00023015"/>
    </source>
</evidence>
<protein>
    <submittedName>
        <fullName evidence="6">LysR family transcriptional regulator</fullName>
    </submittedName>
</protein>
<dbReference type="InterPro" id="IPR036390">
    <property type="entry name" value="WH_DNA-bd_sf"/>
</dbReference>
<comment type="caution">
    <text evidence="6">The sequence shown here is derived from an EMBL/GenBank/DDBJ whole genome shotgun (WGS) entry which is preliminary data.</text>
</comment>
<keyword evidence="7" id="KW-1185">Reference proteome</keyword>
<keyword evidence="4" id="KW-0804">Transcription</keyword>
<dbReference type="SUPFAM" id="SSF46785">
    <property type="entry name" value="Winged helix' DNA-binding domain"/>
    <property type="match status" value="1"/>
</dbReference>
<feature type="domain" description="HTH lysR-type" evidence="5">
    <location>
        <begin position="26"/>
        <end position="83"/>
    </location>
</feature>
<dbReference type="GO" id="GO:0003677">
    <property type="term" value="F:DNA binding"/>
    <property type="evidence" value="ECO:0007669"/>
    <property type="project" value="UniProtKB-KW"/>
</dbReference>
<evidence type="ECO:0000256" key="3">
    <source>
        <dbReference type="ARBA" id="ARBA00023125"/>
    </source>
</evidence>
<dbReference type="PANTHER" id="PTHR30346">
    <property type="entry name" value="TRANSCRIPTIONAL DUAL REGULATOR HCAR-RELATED"/>
    <property type="match status" value="1"/>
</dbReference>
<dbReference type="Pfam" id="PF00126">
    <property type="entry name" value="HTH_1"/>
    <property type="match status" value="1"/>
</dbReference>
<evidence type="ECO:0000313" key="6">
    <source>
        <dbReference type="EMBL" id="GGL08925.1"/>
    </source>
</evidence>
<dbReference type="Proteomes" id="UP000656042">
    <property type="component" value="Unassembled WGS sequence"/>
</dbReference>
<dbReference type="Gene3D" id="1.10.10.10">
    <property type="entry name" value="Winged helix-like DNA-binding domain superfamily/Winged helix DNA-binding domain"/>
    <property type="match status" value="1"/>
</dbReference>
<accession>A0A8J3FQE5</accession>
<comment type="similarity">
    <text evidence="1">Belongs to the LysR transcriptional regulatory family.</text>
</comment>
<evidence type="ECO:0000313" key="7">
    <source>
        <dbReference type="Proteomes" id="UP000656042"/>
    </source>
</evidence>
<dbReference type="PROSITE" id="PS50931">
    <property type="entry name" value="HTH_LYSR"/>
    <property type="match status" value="1"/>
</dbReference>
<dbReference type="InterPro" id="IPR005119">
    <property type="entry name" value="LysR_subst-bd"/>
</dbReference>
<sequence>MDERTAPASDRMPPVRVTDDLAGARIELRQLRYFVAVAEELHFGRAAAREHIAPSVLSSQLRRLERALGVMLVDRGGRRVELTAAGARFLIEVRDILRRLGRAAVAAQGLASEPPALRVGVPEEGYEAVRPVLRALRSRHPDLRVDQVSAGVPEQCRLLADGRLDVGVGRAPGATAAIASELFRLDPMGVLVAEDHPMAGRPTATVAALAEETLLFADEDRAPELNAFVAEVCRGAGFFPRTFPGTVQDPRAAVDLVARGCCVLCVPASAVTTAPGVVWRPLASPVPRYPWSLLWRAQQPSRHAVAMVSVARRLSADNGWRARTAELAG</sequence>
<organism evidence="6 7">
    <name type="scientific">Mangrovihabitans endophyticus</name>
    <dbReference type="NCBI Taxonomy" id="1751298"/>
    <lineage>
        <taxon>Bacteria</taxon>
        <taxon>Bacillati</taxon>
        <taxon>Actinomycetota</taxon>
        <taxon>Actinomycetes</taxon>
        <taxon>Micromonosporales</taxon>
        <taxon>Micromonosporaceae</taxon>
        <taxon>Mangrovihabitans</taxon>
    </lineage>
</organism>
<dbReference type="RefSeq" id="WP_189081698.1">
    <property type="nucleotide sequence ID" value="NZ_BMMX01000031.1"/>
</dbReference>
<dbReference type="EMBL" id="BMMX01000031">
    <property type="protein sequence ID" value="GGL08925.1"/>
    <property type="molecule type" value="Genomic_DNA"/>
</dbReference>
<dbReference type="GO" id="GO:0003700">
    <property type="term" value="F:DNA-binding transcription factor activity"/>
    <property type="evidence" value="ECO:0007669"/>
    <property type="project" value="InterPro"/>
</dbReference>
<dbReference type="GO" id="GO:0032993">
    <property type="term" value="C:protein-DNA complex"/>
    <property type="evidence" value="ECO:0007669"/>
    <property type="project" value="TreeGrafter"/>
</dbReference>
<dbReference type="AlphaFoldDB" id="A0A8J3FQE5"/>
<evidence type="ECO:0000259" key="5">
    <source>
        <dbReference type="PROSITE" id="PS50931"/>
    </source>
</evidence>
<dbReference type="CDD" id="cd08414">
    <property type="entry name" value="PBP2_LTTR_aromatics_like"/>
    <property type="match status" value="1"/>
</dbReference>
<reference evidence="6" key="2">
    <citation type="submission" date="2020-09" db="EMBL/GenBank/DDBJ databases">
        <authorList>
            <person name="Sun Q."/>
            <person name="Zhou Y."/>
        </authorList>
    </citation>
    <scope>NUCLEOTIDE SEQUENCE</scope>
    <source>
        <strain evidence="6">CGMCC 4.7299</strain>
    </source>
</reference>
<keyword evidence="2" id="KW-0805">Transcription regulation</keyword>
<gene>
    <name evidence="6" type="ORF">GCM10012284_49460</name>
</gene>
<evidence type="ECO:0000256" key="4">
    <source>
        <dbReference type="ARBA" id="ARBA00023163"/>
    </source>
</evidence>
<proteinExistence type="inferred from homology"/>
<dbReference type="PANTHER" id="PTHR30346:SF0">
    <property type="entry name" value="HCA OPERON TRANSCRIPTIONAL ACTIVATOR HCAR"/>
    <property type="match status" value="1"/>
</dbReference>
<dbReference type="SUPFAM" id="SSF53850">
    <property type="entry name" value="Periplasmic binding protein-like II"/>
    <property type="match status" value="1"/>
</dbReference>